<reference evidence="3" key="1">
    <citation type="submission" date="2020-09" db="EMBL/GenBank/DDBJ databases">
        <title>Pelagicoccus enzymogenes sp. nov. with an EPS production, isolated from marine sediment.</title>
        <authorList>
            <person name="Feng X."/>
        </authorList>
    </citation>
    <scope>NUCLEOTIDE SEQUENCE</scope>
    <source>
        <strain evidence="3">NFK12</strain>
    </source>
</reference>
<dbReference type="Gene3D" id="2.60.120.10">
    <property type="entry name" value="Jelly Rolls"/>
    <property type="match status" value="1"/>
</dbReference>
<dbReference type="InterPro" id="IPR013096">
    <property type="entry name" value="Cupin_2"/>
</dbReference>
<evidence type="ECO:0000256" key="1">
    <source>
        <dbReference type="ARBA" id="ARBA00022723"/>
    </source>
</evidence>
<comment type="caution">
    <text evidence="3">The sequence shown here is derived from an EMBL/GenBank/DDBJ whole genome shotgun (WGS) entry which is preliminary data.</text>
</comment>
<dbReference type="InterPro" id="IPR011051">
    <property type="entry name" value="RmlC_Cupin_sf"/>
</dbReference>
<organism evidence="3 4">
    <name type="scientific">Pelagicoccus enzymogenes</name>
    <dbReference type="NCBI Taxonomy" id="2773457"/>
    <lineage>
        <taxon>Bacteria</taxon>
        <taxon>Pseudomonadati</taxon>
        <taxon>Verrucomicrobiota</taxon>
        <taxon>Opitutia</taxon>
        <taxon>Puniceicoccales</taxon>
        <taxon>Pelagicoccaceae</taxon>
        <taxon>Pelagicoccus</taxon>
    </lineage>
</organism>
<name>A0A927F6C1_9BACT</name>
<keyword evidence="1" id="KW-0479">Metal-binding</keyword>
<gene>
    <name evidence="3" type="ORF">IEN85_05970</name>
</gene>
<keyword evidence="4" id="KW-1185">Reference proteome</keyword>
<dbReference type="SUPFAM" id="SSF51182">
    <property type="entry name" value="RmlC-like cupins"/>
    <property type="match status" value="1"/>
</dbReference>
<feature type="domain" description="Cupin type-2" evidence="2">
    <location>
        <begin position="52"/>
        <end position="120"/>
    </location>
</feature>
<dbReference type="AlphaFoldDB" id="A0A927F6C1"/>
<accession>A0A927F6C1</accession>
<dbReference type="GO" id="GO:0046872">
    <property type="term" value="F:metal ion binding"/>
    <property type="evidence" value="ECO:0007669"/>
    <property type="project" value="UniProtKB-KW"/>
</dbReference>
<dbReference type="RefSeq" id="WP_191616153.1">
    <property type="nucleotide sequence ID" value="NZ_JACYFG010000006.1"/>
</dbReference>
<dbReference type="PANTHER" id="PTHR35848:SF6">
    <property type="entry name" value="CUPIN TYPE-2 DOMAIN-CONTAINING PROTEIN"/>
    <property type="match status" value="1"/>
</dbReference>
<evidence type="ECO:0000313" key="4">
    <source>
        <dbReference type="Proteomes" id="UP000622317"/>
    </source>
</evidence>
<dbReference type="EMBL" id="JACYFG010000006">
    <property type="protein sequence ID" value="MBD5779032.1"/>
    <property type="molecule type" value="Genomic_DNA"/>
</dbReference>
<protein>
    <submittedName>
        <fullName evidence="3">Cupin domain-containing protein</fullName>
    </submittedName>
</protein>
<dbReference type="PANTHER" id="PTHR35848">
    <property type="entry name" value="OXALATE-BINDING PROTEIN"/>
    <property type="match status" value="1"/>
</dbReference>
<evidence type="ECO:0000313" key="3">
    <source>
        <dbReference type="EMBL" id="MBD5779032.1"/>
    </source>
</evidence>
<evidence type="ECO:0000259" key="2">
    <source>
        <dbReference type="Pfam" id="PF07883"/>
    </source>
</evidence>
<dbReference type="Pfam" id="PF07883">
    <property type="entry name" value="Cupin_2"/>
    <property type="match status" value="1"/>
</dbReference>
<sequence length="163" mass="18197">MKIANTHHMKEFGWTSPSGKFAGAGKQVSEALGRVHDSTDLEKRHPFDVEILRVPPGKIPYPYHSHSAQWEFYHVLSGTGKVRHLEGKDAIGPGDAFLFKPGEPHQLINDGTEDLIVTVVADNPIGESCHYPDSGKWLVRSPKSRLIRSEPLDYYDGEDARPE</sequence>
<dbReference type="Proteomes" id="UP000622317">
    <property type="component" value="Unassembled WGS sequence"/>
</dbReference>
<dbReference type="InterPro" id="IPR014710">
    <property type="entry name" value="RmlC-like_jellyroll"/>
</dbReference>
<dbReference type="InterPro" id="IPR051610">
    <property type="entry name" value="GPI/OXD"/>
</dbReference>
<proteinExistence type="predicted"/>